<dbReference type="Pfam" id="PF08742">
    <property type="entry name" value="C8"/>
    <property type="match status" value="4"/>
</dbReference>
<reference evidence="14" key="1">
    <citation type="submission" date="2025-08" db="UniProtKB">
        <authorList>
            <consortium name="RefSeq"/>
        </authorList>
    </citation>
    <scope>IDENTIFICATION</scope>
</reference>
<comment type="subcellular location">
    <subcellularLocation>
        <location evidence="1">Secreted</location>
    </subcellularLocation>
</comment>
<dbReference type="PROSITE" id="PS01225">
    <property type="entry name" value="CTCK_2"/>
    <property type="match status" value="1"/>
</dbReference>
<keyword evidence="2" id="KW-0964">Secreted</keyword>
<feature type="domain" description="CTCK" evidence="10">
    <location>
        <begin position="3462"/>
        <end position="3547"/>
    </location>
</feature>
<dbReference type="GO" id="GO:0046373">
    <property type="term" value="P:L-arabinose metabolic process"/>
    <property type="evidence" value="ECO:0007669"/>
    <property type="project" value="InterPro"/>
</dbReference>
<proteinExistence type="inferred from homology"/>
<feature type="compositionally biased region" description="Low complexity" evidence="9">
    <location>
        <begin position="2125"/>
        <end position="2137"/>
    </location>
</feature>
<dbReference type="InterPro" id="IPR058754">
    <property type="entry name" value="OTOGL-like_N"/>
</dbReference>
<dbReference type="InterPro" id="IPR050780">
    <property type="entry name" value="Mucin_vWF_Thrombospondin_sf"/>
</dbReference>
<dbReference type="RefSeq" id="XP_033784676.1">
    <property type="nucleotide sequence ID" value="XM_033928785.1"/>
</dbReference>
<dbReference type="Pfam" id="PF25960">
    <property type="entry name" value="Fn1-VW_OTOGL"/>
    <property type="match status" value="1"/>
</dbReference>
<dbReference type="InterPro" id="IPR014853">
    <property type="entry name" value="VWF/SSPO/ZAN-like_Cys-rich_dom"/>
</dbReference>
<dbReference type="SMART" id="SM00215">
    <property type="entry name" value="VWC_out"/>
    <property type="match status" value="2"/>
</dbReference>
<evidence type="ECO:0000256" key="6">
    <source>
        <dbReference type="ARBA" id="ARBA00061260"/>
    </source>
</evidence>
<dbReference type="InterPro" id="IPR001846">
    <property type="entry name" value="VWF_type-D"/>
</dbReference>
<dbReference type="Pfam" id="PF00094">
    <property type="entry name" value="VWD"/>
    <property type="match status" value="4"/>
</dbReference>
<dbReference type="GO" id="GO:0007399">
    <property type="term" value="P:nervous system development"/>
    <property type="evidence" value="ECO:0007669"/>
    <property type="project" value="UniProtKB-ARBA"/>
</dbReference>
<dbReference type="PANTHER" id="PTHR11339:SF228">
    <property type="entry name" value="OTOGELIN"/>
    <property type="match status" value="1"/>
</dbReference>
<evidence type="ECO:0000313" key="13">
    <source>
        <dbReference type="Proteomes" id="UP000515159"/>
    </source>
</evidence>
<dbReference type="Pfam" id="PF05270">
    <property type="entry name" value="AbfB"/>
    <property type="match status" value="1"/>
</dbReference>
<dbReference type="CDD" id="cd19941">
    <property type="entry name" value="TIL"/>
    <property type="match status" value="5"/>
</dbReference>
<evidence type="ECO:0000256" key="5">
    <source>
        <dbReference type="ARBA" id="ARBA00023180"/>
    </source>
</evidence>
<dbReference type="FunFam" id="2.10.25.10:FF:000397">
    <property type="entry name" value="Otogelin"/>
    <property type="match status" value="1"/>
</dbReference>
<feature type="domain" description="EGF-like" evidence="11">
    <location>
        <begin position="112"/>
        <end position="149"/>
    </location>
</feature>
<feature type="disulfide bond" evidence="7">
    <location>
        <begin position="3476"/>
        <end position="3525"/>
    </location>
</feature>
<dbReference type="Gene3D" id="2.10.25.10">
    <property type="entry name" value="Laminin"/>
    <property type="match status" value="4"/>
</dbReference>
<dbReference type="Pfam" id="PF25962">
    <property type="entry name" value="TIL_OTOGL_Mucin"/>
    <property type="match status" value="1"/>
</dbReference>
<evidence type="ECO:0000259" key="11">
    <source>
        <dbReference type="PROSITE" id="PS50026"/>
    </source>
</evidence>
<keyword evidence="3" id="KW-0677">Repeat</keyword>
<dbReference type="SMART" id="SM00041">
    <property type="entry name" value="CT"/>
    <property type="match status" value="1"/>
</dbReference>
<dbReference type="GO" id="GO:0031012">
    <property type="term" value="C:extracellular matrix"/>
    <property type="evidence" value="ECO:0007669"/>
    <property type="project" value="TreeGrafter"/>
</dbReference>
<dbReference type="SMART" id="SM00832">
    <property type="entry name" value="C8"/>
    <property type="match status" value="4"/>
</dbReference>
<dbReference type="FunCoup" id="A0A6P8QD26">
    <property type="interactions" value="77"/>
</dbReference>
<evidence type="ECO:0000256" key="1">
    <source>
        <dbReference type="ARBA" id="ARBA00004613"/>
    </source>
</evidence>
<organism evidence="13 14">
    <name type="scientific">Geotrypetes seraphini</name>
    <name type="common">Gaboon caecilian</name>
    <name type="synonym">Caecilia seraphini</name>
    <dbReference type="NCBI Taxonomy" id="260995"/>
    <lineage>
        <taxon>Eukaryota</taxon>
        <taxon>Metazoa</taxon>
        <taxon>Chordata</taxon>
        <taxon>Craniata</taxon>
        <taxon>Vertebrata</taxon>
        <taxon>Euteleostomi</taxon>
        <taxon>Amphibia</taxon>
        <taxon>Gymnophiona</taxon>
        <taxon>Geotrypetes</taxon>
    </lineage>
</organism>
<dbReference type="InterPro" id="IPR002919">
    <property type="entry name" value="TIL_dom"/>
</dbReference>
<dbReference type="GeneID" id="117352353"/>
<dbReference type="PROSITE" id="PS51233">
    <property type="entry name" value="VWFD"/>
    <property type="match status" value="4"/>
</dbReference>
<keyword evidence="5" id="KW-0325">Glycoprotein</keyword>
<protein>
    <submittedName>
        <fullName evidence="14">Otogelin</fullName>
    </submittedName>
</protein>
<dbReference type="GO" id="GO:0005615">
    <property type="term" value="C:extracellular space"/>
    <property type="evidence" value="ECO:0007669"/>
    <property type="project" value="TreeGrafter"/>
</dbReference>
<evidence type="ECO:0000256" key="9">
    <source>
        <dbReference type="SAM" id="MobiDB-lite"/>
    </source>
</evidence>
<evidence type="ECO:0000259" key="12">
    <source>
        <dbReference type="PROSITE" id="PS51233"/>
    </source>
</evidence>
<dbReference type="SMART" id="SM00216">
    <property type="entry name" value="VWD"/>
    <property type="match status" value="4"/>
</dbReference>
<dbReference type="InParanoid" id="A0A6P8QD26"/>
<accession>A0A6P8QD26</accession>
<dbReference type="InterPro" id="IPR058755">
    <property type="entry name" value="Fn1-VW_OTOGL"/>
</dbReference>
<evidence type="ECO:0000256" key="3">
    <source>
        <dbReference type="ARBA" id="ARBA00022737"/>
    </source>
</evidence>
<dbReference type="Pfam" id="PF25961">
    <property type="entry name" value="OTOGL_N"/>
    <property type="match status" value="1"/>
</dbReference>
<dbReference type="Proteomes" id="UP000515159">
    <property type="component" value="Chromosome 19"/>
</dbReference>
<dbReference type="InterPro" id="IPR000742">
    <property type="entry name" value="EGF"/>
</dbReference>
<dbReference type="InterPro" id="IPR007934">
    <property type="entry name" value="AbfB_ABD"/>
</dbReference>
<name>A0A6P8QD26_GEOSA</name>
<keyword evidence="4 7" id="KW-1015">Disulfide bond</keyword>
<evidence type="ECO:0000256" key="7">
    <source>
        <dbReference type="PROSITE-ProRule" id="PRU00039"/>
    </source>
</evidence>
<evidence type="ECO:0000256" key="2">
    <source>
        <dbReference type="ARBA" id="ARBA00022525"/>
    </source>
</evidence>
<dbReference type="InterPro" id="IPR001007">
    <property type="entry name" value="VWF_dom"/>
</dbReference>
<dbReference type="PANTHER" id="PTHR11339">
    <property type="entry name" value="EXTRACELLULAR MATRIX GLYCOPROTEIN RELATED"/>
    <property type="match status" value="1"/>
</dbReference>
<feature type="domain" description="VWFD" evidence="12">
    <location>
        <begin position="160"/>
        <end position="335"/>
    </location>
</feature>
<feature type="compositionally biased region" description="Polar residues" evidence="9">
    <location>
        <begin position="2487"/>
        <end position="2500"/>
    </location>
</feature>
<evidence type="ECO:0000259" key="10">
    <source>
        <dbReference type="PROSITE" id="PS01225"/>
    </source>
</evidence>
<dbReference type="InterPro" id="IPR036195">
    <property type="entry name" value="AbfB_ABD_sf"/>
</dbReference>
<feature type="domain" description="VWFD" evidence="12">
    <location>
        <begin position="522"/>
        <end position="698"/>
    </location>
</feature>
<dbReference type="FunFam" id="2.10.25.10:FF:000055">
    <property type="entry name" value="alpha-tectorin isoform X1"/>
    <property type="match status" value="1"/>
</dbReference>
<evidence type="ECO:0000313" key="14">
    <source>
        <dbReference type="RefSeq" id="XP_033784676.1"/>
    </source>
</evidence>
<keyword evidence="8" id="KW-0245">EGF-like domain</keyword>
<comment type="caution">
    <text evidence="8">Lacks conserved residue(s) required for the propagation of feature annotation.</text>
</comment>
<keyword evidence="13" id="KW-1185">Reference proteome</keyword>
<feature type="domain" description="VWFD" evidence="12">
    <location>
        <begin position="2731"/>
        <end position="2910"/>
    </location>
</feature>
<dbReference type="PROSITE" id="PS50026">
    <property type="entry name" value="EGF_3"/>
    <property type="match status" value="1"/>
</dbReference>
<dbReference type="Gene3D" id="2.80.10.50">
    <property type="match status" value="1"/>
</dbReference>
<feature type="domain" description="VWFD" evidence="12">
    <location>
        <begin position="985"/>
        <end position="1154"/>
    </location>
</feature>
<evidence type="ECO:0000256" key="8">
    <source>
        <dbReference type="PROSITE-ProRule" id="PRU00076"/>
    </source>
</evidence>
<dbReference type="OrthoDB" id="8921018at2759"/>
<dbReference type="GO" id="GO:0046556">
    <property type="term" value="F:alpha-L-arabinofuranosidase activity"/>
    <property type="evidence" value="ECO:0007669"/>
    <property type="project" value="InterPro"/>
</dbReference>
<sequence length="3547" mass="388127">MAPLHEPPTAAALSRPARAACLPATNSRARVEVLLKAFVRLALVASLPITVWSDASGGASSLSWSTESTSPNGENLNRYSTARLQKEDTTAHGNQKLGTSPTAPFSRERRFHSAKCGSSDLFTCFNGGECTHRQLCDCSRFNATGSRCQTVHNTGSERDNICRTWGQYHFETFDGLYYYFPGKSTYELVRQNELDEQGFSIQIHNDPQCRISPYSCKRSVSLFFAGDGEIKLERHDVTYKGLKIQLSRTIGNVHLQRIAGYILAVHQHAFMLAWDGISAVYIKMAPDYLRKTQGLCGNNNAVLHDDLVTSYGTFTEDIAEFVNSWKENSPKEASSWDEPFKYEPPCIAESQLSLQRTYSLCNVLHWPPFEQCHEYVSPFPFMASCANDLCMSKTDNATWCRALTEYARACAQAGSPLHGWRMQFQQCVIDCEEGLIYNECINCCPMSCQQKKPCIDSEIACIDGCYCPEGLIYENKVCVKPSECPCDYHGVSYPVGSMVYDACNNCTCTGGKWACTDLVCPAECSVTGDIHFVTFDGRKYTFQASCQYILAKSLTSGTFTVTLQNVPCGQNHDGMCIQSVSLILNQDPVRQVTLTHAGDVLMYDHYKINLPYTDDLFEIRKLSSIFLQVKTQLGLQIEYDPAGLRLYLQIDGRWKDDTTGLCGTFNGNMQDDFLSPVGVPESTPQLFGNSWKTSSACAPEHFSTPMDPCDVHLQAASYASEACSIVMKELFAPCHSYLSPVSYFEQCRKDTCKCGQTCLCSALAHYARQCHNRGLTIDFRANFTDCALSCRETKEYGTCVSTCGQTCQALSVPEACNGDCVEGCACPHGMFLNSKTEKCVPRDECPCYFQGIDYPPGENIITSLGKCICRGGIMNCESSSIVSDCPAGQIYFNCSDADVDAELSRERTCENQLLNLTLSAHLPCFSGCVCPPGLFKHGDECFEPDACPCSWRAKEYFPGDIVNSSCHTCVCQHGTFQCSFHPCPSMCTAYGDRHYKTFDGLVFDFVGACKVHLVKSTSSASFSVIVENVNCFHTGIICRKFISINVGPSFIVFDDDSGSPSPSSLIDKAQNIHIWQAGFFTFIHFPNEYVTILWDQRTTIHIQAGPQWQGLLRGLCGNFDLKTINEMRTPENFELTNSQEFGNSWAAVECVDSSDIRNPCTMNPLREPFAKKECGILLSGLFEACHPVVDVTWFYSNCLTDTCGCNRGGDCECFCTSVSAYAHQCCHHGITVDWRSPRVCPYDCEYFNKVLGKGPYMLVSYWGEMVMTAKLLGGEIFPGKGGDSVPEDAASFMLTPGLYKPRAYDSDLVSFEMAERPNYFLRLGSNGTLFLSKWQQNEEFQNRSTFIIHRNTWLAGYSSFESFAKRGFFVRHSASSLHLMKYHHSERFRLSILFKLVDTKFKFSTHSTCEWRYDACASACFKTCRDPLGDTCKAVPKVEGCIPLCPSNMVLDELTRRCVYFEDCIEPAIDVQPSSLATAASLATSAPLNVSIEALPKMTLPSLLKVESKVTEGIFSKWPTHSVATEATGLGSHTTVSPSAVSLQVPSFTSVMASVLPPLPTVTPGSTPTVPVTNRTIAKTPISLETQPLTSTRSAYEITKIKSITDSAWATPATASRFLYNESTTEHFLSPSSGTLLYAPTTNRTRAVEGTRFITSHSPPFMTSATSSPVSPFLTEGPIPPVSKKPTTLVTATLTKEGPLVTVSSHFTKSVEMSQRTSTAQYPAPGIQKVTSTSLLNLLPAEGTEAISQTKETTASFLGITDSALSTEKKDLSQAMSSTESPFSAYILTTTVSPFSLHSSSVTLTKHSVLSTKEMPAYPMTAIISPFSAVASKSLQTASTTEYYSHPGLNMTRTLTSLYTEHPGKSNISKATPLSVQAPLLTAEPTVPFKWPAKHTSFSETLSTRLYTSPTFVNATKVSIVSLTGDLTTARTSAVDLTTVKRSESVPTLLVTNSTSTLLITSSQIETTHNQTKTSIMPLTVHLEKSETEKTSVPTKRETTLYSAYISTTEMLTSASVSFSTPTTTTLLLPTHKRERVSTAATTAMEMLSRVTAKTPTPISEHIVVTKDKTTHVLHTIADQTKPLTLGPTTEPPFHVTGTRLFPHSDLISSSIPAKTFPATKDKTSSTLPPSISPPLTKQTHTPSSTNYSVTAGVLLETSAPLYTSATQKTLITPVTIKYPKPMETTATTFHETPKHTDITDTIKSTEEILVSTGYPAQTSTEMVSTQTVKLLVSNFTTKLAGPFTLTSMPYSSSATGGTAYQTLTTTTSATTTLSSSPHPFLTTLQSIAVYPSVSPPSLTPVKPFKPTKPDAVGVTYTPSSASYLQTTVAPGGQPTSLTRTISSSLPVSRKEKHMSTQKVGIDLPSTKQTVISKVLESVQTSPVATDSISMVQTALTPLITSKTYETYNMTLGASTTGIFSVPATPTPASTFLSKTATEKVSGVSKLVPLSATTSAPTGAVSSLVPSYAASSANYTSGKPLSILSSTGSWDTTQMESQKTTAKRESTETSPFLPKSANITFQTTQNISFETTELLTPATATTSQPLSTHEVMKVSAFPLKTPHTFHSVYFTAPPTKHSSSEPKYLSLTTLTGLTTGKKTKLQTLKVGEKPALSQIPLAPTAGTLMLSFPSISTKVLSKLFSGSSGAEIAESTSEGAIASVIVPTREISAPQTCVPVTDSECIKHICLDGQLIQINKSQNCPYNATPPRCGLLGFAVRMNGDICCPQWECTCRCSFLSDLSFVTFDGNHMALFKEAPYIVSQNQDETITIHVLDCRNINMGYMNSIPLCLAMLNLTHLSNQIIIDRIHRRVTVNSKQAWPTVIKHGYKVVDTGNMYVIDTPTNVRIQWFHSTGLMVIHSNATSKSAATGLCGFCDRNLTNDLMLPNGIILSNTDDPTTFMDSWQVPSTLKYIGEERHLDVNCSVVDCSECLSMVSNQSFSSCHSYVPPELFCELWARDAEYVRNPCTALTSYMTMCHRFNVCIAWRSSEYCPFLCPDDQSYQACLPACDVPITCQNSEPGVQDAGLCSVLTEGCVCAEGALLHRSYSALCIPEEKCACTDSFGIPRAVGEVWKTSLSDCCMHKCIDIETVVAVEYNCTDIQESECHRYGETAMIVPDGQNCCPQKVCVCNQTTCESLIPECKSLEKLVTYYREDSCCPNYTCECDPEKCEPAEQPQTCREDQTLIAAHVEGTCCVSYICACSACSDQIPKCLEGEVLAVDGNATDKCCPTYQCMCEMHHCPEVNCVLGMSPVQVWSPESCCPYHTCECACDTIPKPQCRLGEKLQIDERFQDSSKNICNCTKYRCVKDKVCLSSEKGILRPGQSIVEHTADGICHSSYCTSVIDPTTKYHRINVTSINCASKCADNQVYEPPEDLTKCCGSCRNVSCLHTVANGTLTSYKPGSSWVSNCVRYDCRNTAVGPVLVASPIICPPFNETECVKVGGYIVSFLEGCCKTCKEDGKFCKKVTVRMTIRKNDCRSNTPINIVSCDGKCPSASIYNYNINTYARFCKCCRELGLQRRTVQLYCSGNATWVNYSIQEPTDCSCQWS</sequence>
<dbReference type="Pfam" id="PF01826">
    <property type="entry name" value="TIL"/>
    <property type="match status" value="2"/>
</dbReference>
<dbReference type="InterPro" id="IPR006207">
    <property type="entry name" value="Cys_knot_C"/>
</dbReference>
<dbReference type="SUPFAM" id="SSF110221">
    <property type="entry name" value="AbfB domain"/>
    <property type="match status" value="1"/>
</dbReference>
<feature type="region of interest" description="Disordered" evidence="9">
    <location>
        <begin position="2487"/>
        <end position="2512"/>
    </location>
</feature>
<dbReference type="KEGG" id="gsh:117352353"/>
<evidence type="ECO:0000256" key="4">
    <source>
        <dbReference type="ARBA" id="ARBA00023157"/>
    </source>
</evidence>
<dbReference type="InterPro" id="IPR058753">
    <property type="entry name" value="TIL_OTOGL_Mucin"/>
</dbReference>
<comment type="similarity">
    <text evidence="6">Belongs to the otogelin family.</text>
</comment>
<dbReference type="CTD" id="340990"/>
<dbReference type="SUPFAM" id="SSF57567">
    <property type="entry name" value="Serine protease inhibitors"/>
    <property type="match status" value="4"/>
</dbReference>
<feature type="region of interest" description="Disordered" evidence="9">
    <location>
        <begin position="2116"/>
        <end position="2145"/>
    </location>
</feature>
<gene>
    <name evidence="14" type="primary">OTOG</name>
</gene>
<dbReference type="InterPro" id="IPR036084">
    <property type="entry name" value="Ser_inhib-like_sf"/>
</dbReference>